<evidence type="ECO:0000256" key="1">
    <source>
        <dbReference type="ARBA" id="ARBA00008702"/>
    </source>
</evidence>
<dbReference type="PANTHER" id="PTHR31203:SF1">
    <property type="entry name" value="BETA-KERATIN-RELATED PROTEIN-RELATED"/>
    <property type="match status" value="1"/>
</dbReference>
<keyword evidence="3" id="KW-0732">Signal</keyword>
<comment type="similarity">
    <text evidence="1">Belongs to the avian keratin family.</text>
</comment>
<dbReference type="Ensembl" id="ENSPTXT00000018998.1">
    <property type="protein sequence ID" value="ENSPTXP00000018441.1"/>
    <property type="gene ID" value="ENSPTXG00000012718.1"/>
</dbReference>
<dbReference type="Proteomes" id="UP000472273">
    <property type="component" value="Unplaced"/>
</dbReference>
<dbReference type="GO" id="GO:0005200">
    <property type="term" value="F:structural constituent of cytoskeleton"/>
    <property type="evidence" value="ECO:0007669"/>
    <property type="project" value="InterPro"/>
</dbReference>
<dbReference type="AlphaFoldDB" id="A0A670ZBK5"/>
<proteinExistence type="inferred from homology"/>
<dbReference type="PANTHER" id="PTHR31203">
    <property type="entry name" value="BETA-KERATIN-RELATED PROTEIN-RELATED"/>
    <property type="match status" value="1"/>
</dbReference>
<keyword evidence="2" id="KW-0416">Keratin</keyword>
<feature type="chain" id="PRO_5025440673" description="Keratin" evidence="3">
    <location>
        <begin position="20"/>
        <end position="91"/>
    </location>
</feature>
<accession>A0A670ZBK5</accession>
<evidence type="ECO:0000256" key="2">
    <source>
        <dbReference type="ARBA" id="ARBA00022744"/>
    </source>
</evidence>
<dbReference type="Pfam" id="PF02422">
    <property type="entry name" value="Keratin"/>
    <property type="match status" value="1"/>
</dbReference>
<dbReference type="GO" id="GO:0005882">
    <property type="term" value="C:intermediate filament"/>
    <property type="evidence" value="ECO:0007669"/>
    <property type="project" value="UniProtKB-KW"/>
</dbReference>
<reference evidence="4" key="2">
    <citation type="submission" date="2025-09" db="UniProtKB">
        <authorList>
            <consortium name="Ensembl"/>
        </authorList>
    </citation>
    <scope>IDENTIFICATION</scope>
</reference>
<protein>
    <recommendedName>
        <fullName evidence="6">Keratin</fullName>
    </recommendedName>
</protein>
<dbReference type="InterPro" id="IPR003461">
    <property type="entry name" value="Keratin"/>
</dbReference>
<dbReference type="GeneTree" id="ENSGT00960000186896"/>
<sequence>MRSTFNLCCSLGILPGANVGCINQVPPSEIVIQPPPFVVTIPGPILSASCEPVAVGGYSACAGGYGGYLGGGGGLGSICRPYICRKLPCYR</sequence>
<name>A0A670ZBK5_PSETE</name>
<evidence type="ECO:0008006" key="6">
    <source>
        <dbReference type="Google" id="ProtNLM"/>
    </source>
</evidence>
<organism evidence="4 5">
    <name type="scientific">Pseudonaja textilis</name>
    <name type="common">Eastern brown snake</name>
    <dbReference type="NCBI Taxonomy" id="8673"/>
    <lineage>
        <taxon>Eukaryota</taxon>
        <taxon>Metazoa</taxon>
        <taxon>Chordata</taxon>
        <taxon>Craniata</taxon>
        <taxon>Vertebrata</taxon>
        <taxon>Euteleostomi</taxon>
        <taxon>Lepidosauria</taxon>
        <taxon>Squamata</taxon>
        <taxon>Bifurcata</taxon>
        <taxon>Unidentata</taxon>
        <taxon>Episquamata</taxon>
        <taxon>Toxicofera</taxon>
        <taxon>Serpentes</taxon>
        <taxon>Colubroidea</taxon>
        <taxon>Elapidae</taxon>
        <taxon>Hydrophiinae</taxon>
        <taxon>Pseudonaja</taxon>
    </lineage>
</organism>
<reference evidence="4" key="1">
    <citation type="submission" date="2025-08" db="UniProtKB">
        <authorList>
            <consortium name="Ensembl"/>
        </authorList>
    </citation>
    <scope>IDENTIFICATION</scope>
</reference>
<evidence type="ECO:0000256" key="3">
    <source>
        <dbReference type="SAM" id="SignalP"/>
    </source>
</evidence>
<feature type="signal peptide" evidence="3">
    <location>
        <begin position="1"/>
        <end position="19"/>
    </location>
</feature>
<evidence type="ECO:0000313" key="5">
    <source>
        <dbReference type="Proteomes" id="UP000472273"/>
    </source>
</evidence>
<keyword evidence="5" id="KW-1185">Reference proteome</keyword>
<evidence type="ECO:0000313" key="4">
    <source>
        <dbReference type="Ensembl" id="ENSPTXP00000018441.1"/>
    </source>
</evidence>